<accession>A0A2K1NY88</accession>
<organism evidence="3 4">
    <name type="scientific">Petrotoga olearia DSM 13574</name>
    <dbReference type="NCBI Taxonomy" id="1122955"/>
    <lineage>
        <taxon>Bacteria</taxon>
        <taxon>Thermotogati</taxon>
        <taxon>Thermotogota</taxon>
        <taxon>Thermotogae</taxon>
        <taxon>Petrotogales</taxon>
        <taxon>Petrotogaceae</taxon>
        <taxon>Petrotoga</taxon>
    </lineage>
</organism>
<dbReference type="RefSeq" id="WP_103067439.1">
    <property type="nucleotide sequence ID" value="NZ_AZRL01000021.1"/>
</dbReference>
<sequence length="84" mass="10044">MYLKDFTFYSLAEAKAKLSQVVDEVENKDIVITKNGLPKVVLLNYDKFVKLMDFVDEVRDISLFEVENVEEYQRIKDFFKDFDY</sequence>
<dbReference type="EMBL" id="AZRL01000021">
    <property type="protein sequence ID" value="PNR95502.1"/>
    <property type="molecule type" value="Genomic_DNA"/>
</dbReference>
<comment type="similarity">
    <text evidence="1 2">Belongs to the phD/YefM antitoxin family.</text>
</comment>
<evidence type="ECO:0000313" key="3">
    <source>
        <dbReference type="EMBL" id="PNR95502.1"/>
    </source>
</evidence>
<name>A0A2K1NY88_9BACT</name>
<comment type="function">
    <text evidence="2">Antitoxin component of a type II toxin-antitoxin (TA) system.</text>
</comment>
<dbReference type="Proteomes" id="UP000236434">
    <property type="component" value="Unassembled WGS sequence"/>
</dbReference>
<dbReference type="InterPro" id="IPR036165">
    <property type="entry name" value="YefM-like_sf"/>
</dbReference>
<dbReference type="Gene3D" id="3.40.1620.10">
    <property type="entry name" value="YefM-like domain"/>
    <property type="match status" value="1"/>
</dbReference>
<dbReference type="PANTHER" id="PTHR33713">
    <property type="entry name" value="ANTITOXIN YAFN-RELATED"/>
    <property type="match status" value="1"/>
</dbReference>
<gene>
    <name evidence="3" type="ORF">X929_07935</name>
</gene>
<dbReference type="InterPro" id="IPR006442">
    <property type="entry name" value="Antitoxin_Phd/YefM"/>
</dbReference>
<dbReference type="PANTHER" id="PTHR33713:SF10">
    <property type="entry name" value="ANTITOXIN YAFN"/>
    <property type="match status" value="1"/>
</dbReference>
<reference evidence="3 4" key="1">
    <citation type="submission" date="2013-12" db="EMBL/GenBank/DDBJ databases">
        <title>Comparative genomics of Petrotoga isolates.</title>
        <authorList>
            <person name="Nesbo C.L."/>
            <person name="Charchuk R."/>
            <person name="Chow K."/>
        </authorList>
    </citation>
    <scope>NUCLEOTIDE SEQUENCE [LARGE SCALE GENOMIC DNA]</scope>
    <source>
        <strain evidence="3 4">DSM 13574</strain>
    </source>
</reference>
<proteinExistence type="inferred from homology"/>
<dbReference type="InterPro" id="IPR051405">
    <property type="entry name" value="phD/YefM_antitoxin"/>
</dbReference>
<dbReference type="NCBIfam" id="TIGR01552">
    <property type="entry name" value="phd_fam"/>
    <property type="match status" value="1"/>
</dbReference>
<evidence type="ECO:0000313" key="4">
    <source>
        <dbReference type="Proteomes" id="UP000236434"/>
    </source>
</evidence>
<dbReference type="OrthoDB" id="48142at2"/>
<protein>
    <recommendedName>
        <fullName evidence="2">Antitoxin</fullName>
    </recommendedName>
</protein>
<evidence type="ECO:0000256" key="2">
    <source>
        <dbReference type="RuleBase" id="RU362080"/>
    </source>
</evidence>
<dbReference type="Pfam" id="PF02604">
    <property type="entry name" value="PhdYeFM_antitox"/>
    <property type="match status" value="1"/>
</dbReference>
<evidence type="ECO:0000256" key="1">
    <source>
        <dbReference type="ARBA" id="ARBA00009981"/>
    </source>
</evidence>
<dbReference type="AlphaFoldDB" id="A0A2K1NY88"/>
<comment type="caution">
    <text evidence="3">The sequence shown here is derived from an EMBL/GenBank/DDBJ whole genome shotgun (WGS) entry which is preliminary data.</text>
</comment>
<dbReference type="SUPFAM" id="SSF143120">
    <property type="entry name" value="YefM-like"/>
    <property type="match status" value="1"/>
</dbReference>